<comment type="caution">
    <text evidence="2">The sequence shown here is derived from an EMBL/GenBank/DDBJ whole genome shotgun (WGS) entry which is preliminary data.</text>
</comment>
<reference evidence="2 3" key="1">
    <citation type="submission" date="2018-08" db="EMBL/GenBank/DDBJ databases">
        <title>Meiothermus granaticius genome AF-68 sequencing project.</title>
        <authorList>
            <person name="Da Costa M.S."/>
            <person name="Albuquerque L."/>
            <person name="Raposo P."/>
            <person name="Froufe H.J.C."/>
            <person name="Barroso C.S."/>
            <person name="Egas C."/>
        </authorList>
    </citation>
    <scope>NUCLEOTIDE SEQUENCE [LARGE SCALE GENOMIC DNA]</scope>
    <source>
        <strain evidence="2 3">AF-68</strain>
    </source>
</reference>
<dbReference type="InterPro" id="IPR001387">
    <property type="entry name" value="Cro/C1-type_HTH"/>
</dbReference>
<dbReference type="AlphaFoldDB" id="A0A399FEE4"/>
<feature type="domain" description="HTH cro/C1-type" evidence="1">
    <location>
        <begin position="14"/>
        <end position="71"/>
    </location>
</feature>
<protein>
    <submittedName>
        <fullName evidence="2">Transcriptional regulator, y4mF family</fullName>
    </submittedName>
</protein>
<dbReference type="SMART" id="SM00530">
    <property type="entry name" value="HTH_XRE"/>
    <property type="match status" value="1"/>
</dbReference>
<dbReference type="OrthoDB" id="3504495at2"/>
<evidence type="ECO:0000259" key="1">
    <source>
        <dbReference type="PROSITE" id="PS50943"/>
    </source>
</evidence>
<dbReference type="SUPFAM" id="SSF47413">
    <property type="entry name" value="lambda repressor-like DNA-binding domains"/>
    <property type="match status" value="1"/>
</dbReference>
<keyword evidence="3" id="KW-1185">Reference proteome</keyword>
<dbReference type="GO" id="GO:0003677">
    <property type="term" value="F:DNA binding"/>
    <property type="evidence" value="ECO:0007669"/>
    <property type="project" value="InterPro"/>
</dbReference>
<dbReference type="Proteomes" id="UP000266178">
    <property type="component" value="Unassembled WGS sequence"/>
</dbReference>
<evidence type="ECO:0000313" key="2">
    <source>
        <dbReference type="EMBL" id="RIH93462.1"/>
    </source>
</evidence>
<dbReference type="PROSITE" id="PS50943">
    <property type="entry name" value="HTH_CROC1"/>
    <property type="match status" value="1"/>
</dbReference>
<evidence type="ECO:0000313" key="3">
    <source>
        <dbReference type="Proteomes" id="UP000266178"/>
    </source>
</evidence>
<name>A0A399FEE4_9DEIN</name>
<accession>A0A399FEE4</accession>
<dbReference type="CDD" id="cd00093">
    <property type="entry name" value="HTH_XRE"/>
    <property type="match status" value="1"/>
</dbReference>
<sequence>MATTVDMAKVGEALKDRRESLGLSQADLGLRLERSQAWVSKLERGQIDPRELSALLLRTLLSTLRWTPEEFVRATGLEFPGIEAEGDEPDVRSLHLEVHRSKERVVLGLPELSTYKPRDLLTFWDRGILVTVSRVDEPVPGEWVGVESAKGQMNLYRLTGYTRQGRPLLEDLDEAIAPLEQGARLVGRALLRIIV</sequence>
<proteinExistence type="predicted"/>
<dbReference type="EMBL" id="QWLB01000005">
    <property type="protein sequence ID" value="RIH93462.1"/>
    <property type="molecule type" value="Genomic_DNA"/>
</dbReference>
<dbReference type="Pfam" id="PF13560">
    <property type="entry name" value="HTH_31"/>
    <property type="match status" value="1"/>
</dbReference>
<dbReference type="RefSeq" id="WP_119356045.1">
    <property type="nucleotide sequence ID" value="NZ_BJXM01000003.1"/>
</dbReference>
<dbReference type="InterPro" id="IPR010982">
    <property type="entry name" value="Lambda_DNA-bd_dom_sf"/>
</dbReference>
<dbReference type="Gene3D" id="1.10.260.40">
    <property type="entry name" value="lambda repressor-like DNA-binding domains"/>
    <property type="match status" value="1"/>
</dbReference>
<organism evidence="2 3">
    <name type="scientific">Meiothermus granaticius NBRC 107808</name>
    <dbReference type="NCBI Taxonomy" id="1227551"/>
    <lineage>
        <taxon>Bacteria</taxon>
        <taxon>Thermotogati</taxon>
        <taxon>Deinococcota</taxon>
        <taxon>Deinococci</taxon>
        <taxon>Thermales</taxon>
        <taxon>Thermaceae</taxon>
        <taxon>Meiothermus</taxon>
    </lineage>
</organism>
<gene>
    <name evidence="2" type="ORF">Mgrana_00516</name>
</gene>